<proteinExistence type="predicted"/>
<reference evidence="1" key="1">
    <citation type="submission" date="2020-05" db="EMBL/GenBank/DDBJ databases">
        <authorList>
            <person name="Chiriac C."/>
            <person name="Salcher M."/>
            <person name="Ghai R."/>
            <person name="Kavagutti S V."/>
        </authorList>
    </citation>
    <scope>NUCLEOTIDE SEQUENCE</scope>
</reference>
<accession>A0A6J6LEW5</accession>
<protein>
    <submittedName>
        <fullName evidence="1">Unannotated protein</fullName>
    </submittedName>
</protein>
<dbReference type="EMBL" id="CAEZWJ010000038">
    <property type="protein sequence ID" value="CAB4659144.1"/>
    <property type="molecule type" value="Genomic_DNA"/>
</dbReference>
<dbReference type="AlphaFoldDB" id="A0A6J6LEW5"/>
<organism evidence="1">
    <name type="scientific">freshwater metagenome</name>
    <dbReference type="NCBI Taxonomy" id="449393"/>
    <lineage>
        <taxon>unclassified sequences</taxon>
        <taxon>metagenomes</taxon>
        <taxon>ecological metagenomes</taxon>
    </lineage>
</organism>
<gene>
    <name evidence="1" type="ORF">UFOPK2214_01114</name>
</gene>
<sequence length="178" mass="18847">MAIAIATVPANRLVGEADPRLTSVTYMGQPVAVQQKTGGTPAIVRFETNRSLTGSGHERFSSAAEAKGPRPAAVLSRLLFESGQVSWVHVYSNIVTAGLASGASQAGLDTIVRDMYQYWKPGMTPPSLEELLANMPAEAAPAAAAPSADGGPALDPRVPAHLWERSRLGRERWMAKQG</sequence>
<name>A0A6J6LEW5_9ZZZZ</name>
<evidence type="ECO:0000313" key="1">
    <source>
        <dbReference type="EMBL" id="CAB4659144.1"/>
    </source>
</evidence>